<dbReference type="InterPro" id="IPR051800">
    <property type="entry name" value="PqiA-PqiB_transport"/>
</dbReference>
<dbReference type="PANTHER" id="PTHR30462:SF3">
    <property type="entry name" value="INTERMEMBRANE TRANSPORT PROTEIN PQIA"/>
    <property type="match status" value="1"/>
</dbReference>
<evidence type="ECO:0000313" key="8">
    <source>
        <dbReference type="EMBL" id="UOO93475.1"/>
    </source>
</evidence>
<comment type="subcellular location">
    <subcellularLocation>
        <location evidence="1">Cell inner membrane</location>
    </subcellularLocation>
</comment>
<keyword evidence="9" id="KW-1185">Reference proteome</keyword>
<feature type="transmembrane region" description="Helical" evidence="7">
    <location>
        <begin position="68"/>
        <end position="87"/>
    </location>
</feature>
<keyword evidence="5 7" id="KW-1133">Transmembrane helix</keyword>
<reference evidence="8" key="2">
    <citation type="journal article" date="2022" name="Res Sq">
        <title>Evolution of multicellular longitudinally dividing oral cavity symbionts (Neisseriaceae).</title>
        <authorList>
            <person name="Nyongesa S."/>
            <person name="Weber P."/>
            <person name="Bernet E."/>
            <person name="Pullido F."/>
            <person name="Nieckarz M."/>
            <person name="Delaby M."/>
            <person name="Nieves C."/>
            <person name="Viehboeck T."/>
            <person name="Krause N."/>
            <person name="Rivera-Millot A."/>
            <person name="Nakamura A."/>
            <person name="Vischer N."/>
            <person name="VanNieuwenhze M."/>
            <person name="Brun Y."/>
            <person name="Cava F."/>
            <person name="Bulgheresi S."/>
            <person name="Veyrier F."/>
        </authorList>
    </citation>
    <scope>NUCLEOTIDE SEQUENCE</scope>
    <source>
        <strain evidence="8">SAG 1488-6</strain>
    </source>
</reference>
<evidence type="ECO:0000256" key="7">
    <source>
        <dbReference type="SAM" id="Phobius"/>
    </source>
</evidence>
<organism evidence="8 9">
    <name type="scientific">Vitreoscilla stercoraria</name>
    <dbReference type="NCBI Taxonomy" id="61"/>
    <lineage>
        <taxon>Bacteria</taxon>
        <taxon>Pseudomonadati</taxon>
        <taxon>Pseudomonadota</taxon>
        <taxon>Betaproteobacteria</taxon>
        <taxon>Neisseriales</taxon>
        <taxon>Neisseriaceae</taxon>
        <taxon>Vitreoscilla</taxon>
    </lineage>
</organism>
<feature type="transmembrane region" description="Helical" evidence="7">
    <location>
        <begin position="273"/>
        <end position="292"/>
    </location>
</feature>
<keyword evidence="6 7" id="KW-0472">Membrane</keyword>
<dbReference type="PANTHER" id="PTHR30462">
    <property type="entry name" value="INTERMEMBRANE TRANSPORT PROTEIN PQIB-RELATED"/>
    <property type="match status" value="1"/>
</dbReference>
<keyword evidence="4 7" id="KW-0812">Transmembrane</keyword>
<evidence type="ECO:0000256" key="6">
    <source>
        <dbReference type="ARBA" id="ARBA00023136"/>
    </source>
</evidence>
<evidence type="ECO:0000256" key="2">
    <source>
        <dbReference type="ARBA" id="ARBA00022475"/>
    </source>
</evidence>
<name>A0ABY4ECJ7_VITST</name>
<keyword evidence="3" id="KW-0997">Cell inner membrane</keyword>
<proteinExistence type="predicted"/>
<protein>
    <submittedName>
        <fullName evidence="8">Paraquat-inducible protein A</fullName>
    </submittedName>
</protein>
<evidence type="ECO:0000256" key="5">
    <source>
        <dbReference type="ARBA" id="ARBA00022989"/>
    </source>
</evidence>
<dbReference type="Proteomes" id="UP000832034">
    <property type="component" value="Chromosome"/>
</dbReference>
<reference evidence="8" key="1">
    <citation type="submission" date="2021-12" db="EMBL/GenBank/DDBJ databases">
        <authorList>
            <person name="Veyrier F.J."/>
        </authorList>
    </citation>
    <scope>NUCLEOTIDE SEQUENCE</scope>
    <source>
        <strain evidence="8">SAG 1488-6</strain>
    </source>
</reference>
<dbReference type="EMBL" id="CP091512">
    <property type="protein sequence ID" value="UOO93475.1"/>
    <property type="molecule type" value="Genomic_DNA"/>
</dbReference>
<gene>
    <name evidence="8" type="ORF">LVJ81_05480</name>
</gene>
<evidence type="ECO:0000256" key="1">
    <source>
        <dbReference type="ARBA" id="ARBA00004533"/>
    </source>
</evidence>
<feature type="transmembrane region" description="Helical" evidence="7">
    <location>
        <begin position="397"/>
        <end position="421"/>
    </location>
</feature>
<feature type="transmembrane region" description="Helical" evidence="7">
    <location>
        <begin position="319"/>
        <end position="345"/>
    </location>
</feature>
<feature type="transmembrane region" description="Helical" evidence="7">
    <location>
        <begin position="114"/>
        <end position="142"/>
    </location>
</feature>
<feature type="transmembrane region" description="Helical" evidence="7">
    <location>
        <begin position="163"/>
        <end position="182"/>
    </location>
</feature>
<feature type="transmembrane region" description="Helical" evidence="7">
    <location>
        <begin position="366"/>
        <end position="385"/>
    </location>
</feature>
<accession>A0ABY4ECJ7</accession>
<keyword evidence="2" id="KW-1003">Cell membrane</keyword>
<feature type="transmembrane region" description="Helical" evidence="7">
    <location>
        <begin position="188"/>
        <end position="207"/>
    </location>
</feature>
<evidence type="ECO:0000256" key="4">
    <source>
        <dbReference type="ARBA" id="ARBA00022692"/>
    </source>
</evidence>
<evidence type="ECO:0000256" key="3">
    <source>
        <dbReference type="ARBA" id="ARBA00022519"/>
    </source>
</evidence>
<dbReference type="Pfam" id="PF04403">
    <property type="entry name" value="PqiA"/>
    <property type="match status" value="2"/>
</dbReference>
<sequence length="438" mass="50091">MIKFSVFKRWWSQKRHLSMASLPTHTTQCPCCGLESVVPQMSQGESANCPQCGQLLVKINRNPYTAPLAFVSAAWILMLLVGSQVYLNMDMIGVSEHLSVIDIFQNLKHHEYGFLATVMLLLVFFTPVLFMSMYMYVHIALYRQHYLPGTNLCARHMIRLRPWLMVDVFFVATLVALVKIAAVSDFTVGPAFGFVFVYALFLIHMGINIHPHWLFYQLSQLQPDAQPLCISQHKPNTLYCTRCLHAQNHTDNECDVCGAFLYHRIPNSIQKSLALLITAMILFIPANTFIMMSTDSLLSSAQSNIFDGVLILWKEKDHLVAVIVFIASILIPVVKILMLMILLYSARFQLLLPPKVLNKMYHFVEFIGRWSMIDIFVIILLMAVYRTNIASVTPGMASVYFTLVIFATMLSAEVLDLRLIWDRYHQQQRAKKHASHRP</sequence>
<evidence type="ECO:0000313" key="9">
    <source>
        <dbReference type="Proteomes" id="UP000832034"/>
    </source>
</evidence>
<dbReference type="InterPro" id="IPR007498">
    <property type="entry name" value="PqiA-like"/>
</dbReference>